<proteinExistence type="inferred from homology"/>
<protein>
    <recommendedName>
        <fullName evidence="2">1-phosphatidylinositol 4-kinase</fullName>
        <ecNumber evidence="2">2.7.1.67</ecNumber>
    </recommendedName>
</protein>
<feature type="region of interest" description="Disordered" evidence="5">
    <location>
        <begin position="163"/>
        <end position="186"/>
    </location>
</feature>
<dbReference type="SUPFAM" id="SSF56112">
    <property type="entry name" value="Protein kinase-like (PK-like)"/>
    <property type="match status" value="1"/>
</dbReference>
<dbReference type="InterPro" id="IPR001263">
    <property type="entry name" value="PI3K_accessory_dom"/>
</dbReference>
<dbReference type="InterPro" id="IPR011009">
    <property type="entry name" value="Kinase-like_dom_sf"/>
</dbReference>
<dbReference type="Gene3D" id="1.10.1070.11">
    <property type="entry name" value="Phosphatidylinositol 3-/4-kinase, catalytic domain"/>
    <property type="match status" value="1"/>
</dbReference>
<evidence type="ECO:0000256" key="3">
    <source>
        <dbReference type="ARBA" id="ARBA00022679"/>
    </source>
</evidence>
<keyword evidence="3 8" id="KW-0808">Transferase</keyword>
<dbReference type="PROSITE" id="PS00916">
    <property type="entry name" value="PI3_4_KINASE_2"/>
    <property type="match status" value="1"/>
</dbReference>
<dbReference type="InterPro" id="IPR045495">
    <property type="entry name" value="PI4K_N"/>
</dbReference>
<name>A0ABP0DBU2_9PEZI</name>
<evidence type="ECO:0000256" key="1">
    <source>
        <dbReference type="ARBA" id="ARBA00006209"/>
    </source>
</evidence>
<dbReference type="Gene3D" id="1.25.40.70">
    <property type="entry name" value="Phosphatidylinositol 3-kinase, accessory domain (PIK)"/>
    <property type="match status" value="1"/>
</dbReference>
<dbReference type="InterPro" id="IPR018936">
    <property type="entry name" value="PI3/4_kinase_CS"/>
</dbReference>
<dbReference type="PANTHER" id="PTHR10048:SF15">
    <property type="entry name" value="PHOSPHATIDYLINOSITOL 4-KINASE ALPHA"/>
    <property type="match status" value="1"/>
</dbReference>
<dbReference type="InterPro" id="IPR042236">
    <property type="entry name" value="PI3K_accessory_sf"/>
</dbReference>
<dbReference type="CDD" id="cd05167">
    <property type="entry name" value="PI4Kc_III_alpha"/>
    <property type="match status" value="1"/>
</dbReference>
<dbReference type="EMBL" id="CAWUON010000013">
    <property type="protein sequence ID" value="CAK7265680.1"/>
    <property type="molecule type" value="Genomic_DNA"/>
</dbReference>
<dbReference type="PROSITE" id="PS00915">
    <property type="entry name" value="PI3_4_KINASE_1"/>
    <property type="match status" value="1"/>
</dbReference>
<dbReference type="SMART" id="SM00146">
    <property type="entry name" value="PI3Kc"/>
    <property type="match status" value="1"/>
</dbReference>
<reference evidence="8 9" key="1">
    <citation type="submission" date="2024-01" db="EMBL/GenBank/DDBJ databases">
        <authorList>
            <person name="Allen C."/>
            <person name="Tagirdzhanova G."/>
        </authorList>
    </citation>
    <scope>NUCLEOTIDE SEQUENCE [LARGE SCALE GENOMIC DNA]</scope>
    <source>
        <strain evidence="8 9">CBS 119000</strain>
    </source>
</reference>
<dbReference type="PROSITE" id="PS50290">
    <property type="entry name" value="PI3_4_KINASE_3"/>
    <property type="match status" value="1"/>
</dbReference>
<evidence type="ECO:0000256" key="2">
    <source>
        <dbReference type="ARBA" id="ARBA00012169"/>
    </source>
</evidence>
<dbReference type="SUPFAM" id="SSF48371">
    <property type="entry name" value="ARM repeat"/>
    <property type="match status" value="1"/>
</dbReference>
<dbReference type="InterPro" id="IPR016024">
    <property type="entry name" value="ARM-type_fold"/>
</dbReference>
<dbReference type="InterPro" id="IPR015433">
    <property type="entry name" value="PI3/4_kinase"/>
</dbReference>
<dbReference type="Gene3D" id="3.30.1010.10">
    <property type="entry name" value="Phosphatidylinositol 3-kinase Catalytic Subunit, Chain A, domain 4"/>
    <property type="match status" value="1"/>
</dbReference>
<dbReference type="PANTHER" id="PTHR10048">
    <property type="entry name" value="PHOSPHATIDYLINOSITOL KINASE"/>
    <property type="match status" value="1"/>
</dbReference>
<dbReference type="SMART" id="SM00145">
    <property type="entry name" value="PI3Ka"/>
    <property type="match status" value="1"/>
</dbReference>
<evidence type="ECO:0000256" key="5">
    <source>
        <dbReference type="SAM" id="MobiDB-lite"/>
    </source>
</evidence>
<evidence type="ECO:0000259" key="7">
    <source>
        <dbReference type="PROSITE" id="PS51545"/>
    </source>
</evidence>
<evidence type="ECO:0000259" key="6">
    <source>
        <dbReference type="PROSITE" id="PS50290"/>
    </source>
</evidence>
<comment type="caution">
    <text evidence="8">The sequence shown here is derived from an EMBL/GenBank/DDBJ whole genome shotgun (WGS) entry which is preliminary data.</text>
</comment>
<evidence type="ECO:0000256" key="4">
    <source>
        <dbReference type="ARBA" id="ARBA00022777"/>
    </source>
</evidence>
<comment type="similarity">
    <text evidence="1">Belongs to the PI3/PI4-kinase family. Type III PI4K subfamily.</text>
</comment>
<dbReference type="InterPro" id="IPR036940">
    <property type="entry name" value="PI3/4_kinase_cat_sf"/>
</dbReference>
<dbReference type="GO" id="GO:0004430">
    <property type="term" value="F:1-phosphatidylinositol 4-kinase activity"/>
    <property type="evidence" value="ECO:0007669"/>
    <property type="project" value="UniProtKB-EC"/>
</dbReference>
<sequence>MATRDIRQRALQKIAALSAGSAAPGIENSDLDRLCKACSSHAKAPTNANGYTSRPAVGRISMTIREFEVLVALCKAAPLVQSAQSAQRLTRQLVPYILDSHVQAFVPSPFFRRIEPSPTESLSFHVTAALLSLGIKHHDAHESVSDSIWAFLNACARSTEAGLPHSVPSSRAPNGHGNALSETGEDEGDIKDAIRTATTAVSLLGFLDAAAAQADFWQSGGRLALVVRLRNVLSEPFLTAAETSFSTIRNSQSTDRTVKEWKRHLRNYWETGRPLSAMLLQKSFMHLLVAATSLLVAEAPALKRTHVLDLLLTGNGLLRPMSARSGDADYQSIEIFANAVIDQMNYLEASSDFVRMSSVAQQKLAFSIRGSALVGYLNCSRLNEDAADAGILMGWLEESLVDPAQMADDCLSSVVLKSLALICRISPDYAANVSRMLPRYIVQSGARGMSIDIASAGLASVLRMLSTDAIITTIYTLGNVLSAGNERALTNGDSVLNMSTGNLDNVAQMYQGRHLTGSSISLQFNNDEESSVIYENVVQAICGIASASKDTKITALAQSVLLQKIDKINSTVDAKIIPAAAMLALTGGQLEFRSLLKTFTRICHIATVENRPGLLTAVKNARNFLSANLRKGSPLQEIYLEHMLTDIISKGDVHQTHHAKESDVELAACEISELLQPLAVFMSTNNLALDGAADDDAHALIRDTWFNIVVHGFTPLSQRGKKYINELRIMAVHSPPLVAEQRGEQVESDIELNTVLRRGMSSEREATQKKNLAELVPGKASEIRGLSYRKVIFLQSAYLVESLRADAGDCTKALSYFLEPGMRHGDVSSIMEGITSVVVDNYLKKTLSGTDVSFSAQYAASQLAAIFCSCCHRIERVQQASYVCADRIIRDVPSALCHRSSLFALLELLSLMWTSCLESETDMYSPRSTFTSLRGNVTVELSDDYNLRRFTLNMLYKKAKLWVSSVISLAPADVKGLLQTYLSEWDDDGNYGHISLGRSFAMELGFSIPTSDQRLTSLDRFGECGINTASNFVAQYTSRQEYRNAEPLSEQSMSWLSFERLDRKSSFETADVEITGAISALARLEERVLQKKPTPISDVHGILRRAASLLCRSSGDQSAIVQYLVGIPFAMFSKVSMKLGISLWLGVMHECPRMQPRILGTVLQHWEFSIQRHQGLFNPAVYDPDAFFVEMQFAPSDAAAVFKHGQYVHNLLAPHTRLLLFFQSHFNATRLGSVDVQKGFLRMLDVTLAAIRASGKPHPIARELWFQIVLFGLRMLRFSSTLSAIAQLRLKDKILSAALCWFAGTLKWSFGSSNLQLKTEIRLLSDVMAAVKAVSFIGSTAPHHQASASTADTVAKSLQAKEQLLLLLLENEQVRLSVWAYPLHDTGKTHPHLAITHSSSSSSSNKGVIEVRRLQVLTPHNYNVTDVSKALVPLVRTAWQESPSLAIQLAARFPNPRILKDVRWLLLNFPAKAMDEPDALSLLLDGELPHDVSFQLKFLLFWAPVNPITAVTYFMPSFDYHPYLIQYAMRALESHSVDKTFFYVPQIVQTLRYDALGYVARYILETAQFSQLFAHQIIWNMKANAYKDDDAQIPDAIKPTLDGVMTRMTRSFSLVDRQFYEREFAFFDEVTSISGKLKPLIKRSKPEKKQKIEEELRKIKVEVGVYLPSNPDGVVIGIDRKSGKPLQSHAKAPFMATFRIKKSRGGDDKTDEMLEQVNENAAVAIANGTNKNNALVKSATEKSTDGLAVPGARSENGALTPGSSVLAPENTIEIWQSAIFKVGDDCRQDVLALQMIAAFRGIFQSVGLDVYVFPYRVTATAPGCGVIDVLPNSVSRDMLGREAVNGLYDYFISKYGNEDALRFQAARNNFVKSMAAYSVISFLLQFKDRHNGNIMIDDAGHILHIDFGFCFDIAPGGIKFERAPFKLTSEMLAVMGGSTEHQAFQWFEELCVKSFLASRPYAEKLAQMVLLMMDSGLPCFKPESVKHFRERFVLEKTEREAADFMRDLIKKSYASYSTGLYDQFQWMTNGIPYASN</sequence>
<accession>A0ABP0DBU2</accession>
<feature type="domain" description="PIK helical" evidence="7">
    <location>
        <begin position="1421"/>
        <end position="1607"/>
    </location>
</feature>
<gene>
    <name evidence="8" type="primary">STT4</name>
    <name evidence="8" type="ORF">SEPCBS119000_001637</name>
</gene>
<keyword evidence="9" id="KW-1185">Reference proteome</keyword>
<dbReference type="InterPro" id="IPR000403">
    <property type="entry name" value="PI3/4_kinase_cat_dom"/>
</dbReference>
<dbReference type="Pfam" id="PF19274">
    <property type="entry name" value="PI4K_N"/>
    <property type="match status" value="1"/>
</dbReference>
<evidence type="ECO:0000313" key="8">
    <source>
        <dbReference type="EMBL" id="CAK7265680.1"/>
    </source>
</evidence>
<dbReference type="Pfam" id="PF00454">
    <property type="entry name" value="PI3_PI4_kinase"/>
    <property type="match status" value="1"/>
</dbReference>
<keyword evidence="4" id="KW-0418">Kinase</keyword>
<dbReference type="Pfam" id="PF00613">
    <property type="entry name" value="PI3Ka"/>
    <property type="match status" value="1"/>
</dbReference>
<evidence type="ECO:0000313" key="9">
    <source>
        <dbReference type="Proteomes" id="UP001642502"/>
    </source>
</evidence>
<dbReference type="PROSITE" id="PS51545">
    <property type="entry name" value="PIK_HELICAL"/>
    <property type="match status" value="1"/>
</dbReference>
<dbReference type="Proteomes" id="UP001642502">
    <property type="component" value="Unassembled WGS sequence"/>
</dbReference>
<feature type="domain" description="PI3K/PI4K catalytic" evidence="6">
    <location>
        <begin position="1754"/>
        <end position="2017"/>
    </location>
</feature>
<organism evidence="8 9">
    <name type="scientific">Sporothrix epigloea</name>
    <dbReference type="NCBI Taxonomy" id="1892477"/>
    <lineage>
        <taxon>Eukaryota</taxon>
        <taxon>Fungi</taxon>
        <taxon>Dikarya</taxon>
        <taxon>Ascomycota</taxon>
        <taxon>Pezizomycotina</taxon>
        <taxon>Sordariomycetes</taxon>
        <taxon>Sordariomycetidae</taxon>
        <taxon>Ophiostomatales</taxon>
        <taxon>Ophiostomataceae</taxon>
        <taxon>Sporothrix</taxon>
    </lineage>
</organism>
<dbReference type="EC" id="2.7.1.67" evidence="2"/>